<dbReference type="SUPFAM" id="SSF48179">
    <property type="entry name" value="6-phosphogluconate dehydrogenase C-terminal domain-like"/>
    <property type="match status" value="1"/>
</dbReference>
<dbReference type="InterPro" id="IPR015815">
    <property type="entry name" value="HIBADH-related"/>
</dbReference>
<dbReference type="Proteomes" id="UP001201262">
    <property type="component" value="Unassembled WGS sequence"/>
</dbReference>
<dbReference type="EMBL" id="JAJTJA010000008">
    <property type="protein sequence ID" value="KAH8695654.1"/>
    <property type="molecule type" value="Genomic_DNA"/>
</dbReference>
<dbReference type="GO" id="GO:0050661">
    <property type="term" value="F:NADP binding"/>
    <property type="evidence" value="ECO:0007669"/>
    <property type="project" value="InterPro"/>
</dbReference>
<dbReference type="Gene3D" id="3.40.50.720">
    <property type="entry name" value="NAD(P)-binding Rossmann-like Domain"/>
    <property type="match status" value="1"/>
</dbReference>
<evidence type="ECO:0000313" key="5">
    <source>
        <dbReference type="EMBL" id="KAH8695654.1"/>
    </source>
</evidence>
<reference evidence="5" key="1">
    <citation type="submission" date="2021-12" db="EMBL/GenBank/DDBJ databases">
        <title>Convergent genome expansion in fungi linked to evolution of root-endophyte symbiosis.</title>
        <authorList>
            <consortium name="DOE Joint Genome Institute"/>
            <person name="Ke Y.-H."/>
            <person name="Bonito G."/>
            <person name="Liao H.-L."/>
            <person name="Looney B."/>
            <person name="Rojas-Flechas A."/>
            <person name="Nash J."/>
            <person name="Hameed K."/>
            <person name="Schadt C."/>
            <person name="Martin F."/>
            <person name="Crous P.W."/>
            <person name="Miettinen O."/>
            <person name="Magnuson J.K."/>
            <person name="Labbe J."/>
            <person name="Jacobson D."/>
            <person name="Doktycz M.J."/>
            <person name="Veneault-Fourrey C."/>
            <person name="Kuo A."/>
            <person name="Mondo S."/>
            <person name="Calhoun S."/>
            <person name="Riley R."/>
            <person name="Ohm R."/>
            <person name="LaButti K."/>
            <person name="Andreopoulos B."/>
            <person name="Pangilinan J."/>
            <person name="Nolan M."/>
            <person name="Tritt A."/>
            <person name="Clum A."/>
            <person name="Lipzen A."/>
            <person name="Daum C."/>
            <person name="Barry K."/>
            <person name="Grigoriev I.V."/>
            <person name="Vilgalys R."/>
        </authorList>
    </citation>
    <scope>NUCLEOTIDE SEQUENCE</scope>
    <source>
        <strain evidence="5">PMI_201</strain>
    </source>
</reference>
<comment type="similarity">
    <text evidence="1">Belongs to the HIBADH-related family. NP60 subfamily.</text>
</comment>
<evidence type="ECO:0000313" key="6">
    <source>
        <dbReference type="Proteomes" id="UP001201262"/>
    </source>
</evidence>
<name>A0AAD4PZG1_9EURO</name>
<evidence type="ECO:0000256" key="3">
    <source>
        <dbReference type="PIRSR" id="PIRSR000103-1"/>
    </source>
</evidence>
<dbReference type="InterPro" id="IPR008927">
    <property type="entry name" value="6-PGluconate_DH-like_C_sf"/>
</dbReference>
<dbReference type="RefSeq" id="XP_046070796.1">
    <property type="nucleotide sequence ID" value="XM_046220706.1"/>
</dbReference>
<proteinExistence type="inferred from homology"/>
<organism evidence="5 6">
    <name type="scientific">Talaromyces proteolyticus</name>
    <dbReference type="NCBI Taxonomy" id="1131652"/>
    <lineage>
        <taxon>Eukaryota</taxon>
        <taxon>Fungi</taxon>
        <taxon>Dikarya</taxon>
        <taxon>Ascomycota</taxon>
        <taxon>Pezizomycotina</taxon>
        <taxon>Eurotiomycetes</taxon>
        <taxon>Eurotiomycetidae</taxon>
        <taxon>Eurotiales</taxon>
        <taxon>Trichocomaceae</taxon>
        <taxon>Talaromyces</taxon>
        <taxon>Talaromyces sect. Bacilispori</taxon>
    </lineage>
</organism>
<dbReference type="SUPFAM" id="SSF51735">
    <property type="entry name" value="NAD(P)-binding Rossmann-fold domains"/>
    <property type="match status" value="1"/>
</dbReference>
<dbReference type="InterPro" id="IPR051265">
    <property type="entry name" value="HIBADH-related_NP60_sf"/>
</dbReference>
<dbReference type="GeneID" id="70250993"/>
<comment type="caution">
    <text evidence="5">The sequence shown here is derived from an EMBL/GenBank/DDBJ whole genome shotgun (WGS) entry which is preliminary data.</text>
</comment>
<dbReference type="Pfam" id="PF03446">
    <property type="entry name" value="NAD_binding_2"/>
    <property type="match status" value="1"/>
</dbReference>
<keyword evidence="2" id="KW-0560">Oxidoreductase</keyword>
<dbReference type="InterPro" id="IPR036291">
    <property type="entry name" value="NAD(P)-bd_dom_sf"/>
</dbReference>
<protein>
    <submittedName>
        <fullName evidence="5">6-phosphogluconate dehydrogenase family protein</fullName>
    </submittedName>
</protein>
<dbReference type="InterPro" id="IPR013328">
    <property type="entry name" value="6PGD_dom2"/>
</dbReference>
<dbReference type="PIRSF" id="PIRSF000103">
    <property type="entry name" value="HIBADH"/>
    <property type="match status" value="1"/>
</dbReference>
<feature type="active site" evidence="3">
    <location>
        <position position="162"/>
    </location>
</feature>
<dbReference type="Gene3D" id="1.10.1040.10">
    <property type="entry name" value="N-(1-d-carboxylethyl)-l-norvaline Dehydrogenase, domain 2"/>
    <property type="match status" value="1"/>
</dbReference>
<keyword evidence="6" id="KW-1185">Reference proteome</keyword>
<dbReference type="InterPro" id="IPR006115">
    <property type="entry name" value="6PGDH_NADP-bd"/>
</dbReference>
<sequence length="289" mass="31574">MCKNLIKNGALTSPLIVYNRTNARATAFSEKFEHVKAVSSVAEAIQPADIIFSCLGDDAAVEEFTKTALQSNDVKGKLFVDCSTIHPDTTRRVSEILELHGASFVACPVFGTPVMADAGQLVTILSGSKENIDRMKKYTIGVISRANIDLGDANVGGASMFKLLGNSFILSFVETIGEGMVLCEKLGLDQDQLKHWINLMFPGPLSMFAERMKSGDYYQREYPLMAVDLARKDAQHIINLANSVAVPVKSVEIADYYLGRVREYMGPNGDMASIYGAVRQASGLKFENQ</sequence>
<dbReference type="GO" id="GO:0016491">
    <property type="term" value="F:oxidoreductase activity"/>
    <property type="evidence" value="ECO:0007669"/>
    <property type="project" value="UniProtKB-KW"/>
</dbReference>
<feature type="domain" description="6-phosphogluconate dehydrogenase NADP-binding" evidence="4">
    <location>
        <begin position="1"/>
        <end position="137"/>
    </location>
</feature>
<evidence type="ECO:0000259" key="4">
    <source>
        <dbReference type="Pfam" id="PF03446"/>
    </source>
</evidence>
<evidence type="ECO:0000256" key="2">
    <source>
        <dbReference type="ARBA" id="ARBA00023002"/>
    </source>
</evidence>
<gene>
    <name evidence="5" type="ORF">BGW36DRAFT_429522</name>
</gene>
<dbReference type="PANTHER" id="PTHR43580:SF3">
    <property type="entry name" value="6-PHOSPHOGLUCONATE DEHYDROGENASE FAMILY PROTEIN (AFU_ORTHOLOGUE AFUA_2G11600)"/>
    <property type="match status" value="1"/>
</dbReference>
<evidence type="ECO:0000256" key="1">
    <source>
        <dbReference type="ARBA" id="ARBA00007598"/>
    </source>
</evidence>
<dbReference type="AlphaFoldDB" id="A0AAD4PZG1"/>
<dbReference type="PANTHER" id="PTHR43580">
    <property type="entry name" value="OXIDOREDUCTASE GLYR1-RELATED"/>
    <property type="match status" value="1"/>
</dbReference>
<accession>A0AAD4PZG1</accession>